<dbReference type="GO" id="GO:0016682">
    <property type="term" value="F:oxidoreductase activity, acting on diphenols and related substances as donors, oxygen as acceptor"/>
    <property type="evidence" value="ECO:0007669"/>
    <property type="project" value="TreeGrafter"/>
</dbReference>
<organism evidence="13 14">
    <name type="scientific">Calditerricola satsumensis</name>
    <dbReference type="NCBI Taxonomy" id="373054"/>
    <lineage>
        <taxon>Bacteria</taxon>
        <taxon>Bacillati</taxon>
        <taxon>Bacillota</taxon>
        <taxon>Bacilli</taxon>
        <taxon>Bacillales</taxon>
        <taxon>Bacillaceae</taxon>
        <taxon>Calditerricola</taxon>
    </lineage>
</organism>
<evidence type="ECO:0000256" key="3">
    <source>
        <dbReference type="ARBA" id="ARBA00022448"/>
    </source>
</evidence>
<accession>A0A8J3B791</accession>
<feature type="transmembrane region" description="Helical" evidence="12">
    <location>
        <begin position="351"/>
        <end position="374"/>
    </location>
</feature>
<dbReference type="PIRSF" id="PIRSF006446">
    <property type="entry name" value="Cyt_quinol_oxidase_1"/>
    <property type="match status" value="1"/>
</dbReference>
<dbReference type="GO" id="GO:0009055">
    <property type="term" value="F:electron transfer activity"/>
    <property type="evidence" value="ECO:0007669"/>
    <property type="project" value="UniProtKB-UniRule"/>
</dbReference>
<comment type="caution">
    <text evidence="13">The sequence shown here is derived from an EMBL/GenBank/DDBJ whole genome shotgun (WGS) entry which is preliminary data.</text>
</comment>
<keyword evidence="14" id="KW-1185">Reference proteome</keyword>
<feature type="transmembrane region" description="Helical" evidence="12">
    <location>
        <begin position="12"/>
        <end position="39"/>
    </location>
</feature>
<evidence type="ECO:0000256" key="2">
    <source>
        <dbReference type="ARBA" id="ARBA00009819"/>
    </source>
</evidence>
<keyword evidence="11 12" id="KW-0472">Membrane</keyword>
<sequence>MEGDTLLYSRLLTFVTLGFHIVFATLGVGVPVMISLAEWVGIRRKDPHYVLMARRWSRGFVITVAVGVVTGTCIGMQLSLLWPRFMQAAGHVISLPMFLEIFAFFLEAIFLGIYMYTWDRFRPIVHWLLTLPVVIGSSASAFFITTVNAFMNTPQGFTLQNGQFVDVDPWAAMWNPATPSKVAHVLASAYLTSAFLLGSIAAFRLLQGRDHPYYRKALRFTMAASLVFAVATVVAGDWSGKFLAEHQPEKLAAAEWHFETKPRAELIVGGVLDPETGEVAYALRIPWALSILAHGHPDAVVTGLDAIPREQWPPLFVHYVFDAMVLIGFYTVLVPIAYFGYIWRKRAVPRLVLRLIVWGGPLAMLAIELGWIYAEVGRQPWILRGYMKTAEAVTTSEGVGLMLVLFSLLYIVLAAVAAFVLLRLFRNKPLEAELEERRVIL</sequence>
<keyword evidence="9 12" id="KW-1133">Transmembrane helix</keyword>
<feature type="transmembrane region" description="Helical" evidence="12">
    <location>
        <begin position="316"/>
        <end position="339"/>
    </location>
</feature>
<name>A0A8J3B791_9BACI</name>
<dbReference type="GO" id="GO:0019646">
    <property type="term" value="P:aerobic electron transport chain"/>
    <property type="evidence" value="ECO:0007669"/>
    <property type="project" value="InterPro"/>
</dbReference>
<keyword evidence="8 12" id="KW-0249">Electron transport</keyword>
<feature type="transmembrane region" description="Helical" evidence="12">
    <location>
        <begin position="182"/>
        <end position="205"/>
    </location>
</feature>
<dbReference type="EMBL" id="BMOF01000024">
    <property type="protein sequence ID" value="GGK00870.1"/>
    <property type="molecule type" value="Genomic_DNA"/>
</dbReference>
<dbReference type="PANTHER" id="PTHR30365">
    <property type="entry name" value="CYTOCHROME D UBIQUINOL OXIDASE"/>
    <property type="match status" value="1"/>
</dbReference>
<keyword evidence="6 12" id="KW-0812">Transmembrane</keyword>
<dbReference type="GO" id="GO:0070069">
    <property type="term" value="C:cytochrome complex"/>
    <property type="evidence" value="ECO:0007669"/>
    <property type="project" value="UniProtKB-UniRule"/>
</dbReference>
<feature type="transmembrane region" description="Helical" evidence="12">
    <location>
        <begin position="217"/>
        <end position="236"/>
    </location>
</feature>
<evidence type="ECO:0000256" key="9">
    <source>
        <dbReference type="ARBA" id="ARBA00022989"/>
    </source>
</evidence>
<keyword evidence="4 12" id="KW-1003">Cell membrane</keyword>
<evidence type="ECO:0000256" key="5">
    <source>
        <dbReference type="ARBA" id="ARBA00022617"/>
    </source>
</evidence>
<feature type="transmembrane region" description="Helical" evidence="12">
    <location>
        <begin position="128"/>
        <end position="151"/>
    </location>
</feature>
<dbReference type="Pfam" id="PF01654">
    <property type="entry name" value="Cyt_bd_oxida_I"/>
    <property type="match status" value="1"/>
</dbReference>
<dbReference type="RefSeq" id="WP_188817294.1">
    <property type="nucleotide sequence ID" value="NZ_BMOF01000024.1"/>
</dbReference>
<dbReference type="AlphaFoldDB" id="A0A8J3B791"/>
<feature type="transmembrane region" description="Helical" evidence="12">
    <location>
        <begin position="399"/>
        <end position="422"/>
    </location>
</feature>
<evidence type="ECO:0000256" key="1">
    <source>
        <dbReference type="ARBA" id="ARBA00004651"/>
    </source>
</evidence>
<proteinExistence type="inferred from homology"/>
<evidence type="ECO:0000313" key="13">
    <source>
        <dbReference type="EMBL" id="GGK00870.1"/>
    </source>
</evidence>
<feature type="transmembrane region" description="Helical" evidence="12">
    <location>
        <begin position="60"/>
        <end position="82"/>
    </location>
</feature>
<evidence type="ECO:0000256" key="11">
    <source>
        <dbReference type="ARBA" id="ARBA00023136"/>
    </source>
</evidence>
<evidence type="ECO:0000256" key="7">
    <source>
        <dbReference type="ARBA" id="ARBA00022723"/>
    </source>
</evidence>
<evidence type="ECO:0000256" key="12">
    <source>
        <dbReference type="PIRNR" id="PIRNR006446"/>
    </source>
</evidence>
<reference evidence="13" key="1">
    <citation type="journal article" date="2014" name="Int. J. Syst. Evol. Microbiol.">
        <title>Complete genome sequence of Corynebacterium casei LMG S-19264T (=DSM 44701T), isolated from a smear-ripened cheese.</title>
        <authorList>
            <consortium name="US DOE Joint Genome Institute (JGI-PGF)"/>
            <person name="Walter F."/>
            <person name="Albersmeier A."/>
            <person name="Kalinowski J."/>
            <person name="Ruckert C."/>
        </authorList>
    </citation>
    <scope>NUCLEOTIDE SEQUENCE</scope>
    <source>
        <strain evidence="13">JCM 14719</strain>
    </source>
</reference>
<evidence type="ECO:0000313" key="14">
    <source>
        <dbReference type="Proteomes" id="UP000637720"/>
    </source>
</evidence>
<protein>
    <submittedName>
        <fullName evidence="13">Cytochrome ubiquinol oxidase subunit I</fullName>
    </submittedName>
</protein>
<dbReference type="GO" id="GO:0020037">
    <property type="term" value="F:heme binding"/>
    <property type="evidence" value="ECO:0007669"/>
    <property type="project" value="TreeGrafter"/>
</dbReference>
<feature type="transmembrane region" description="Helical" evidence="12">
    <location>
        <begin position="88"/>
        <end position="116"/>
    </location>
</feature>
<dbReference type="Proteomes" id="UP000637720">
    <property type="component" value="Unassembled WGS sequence"/>
</dbReference>
<keyword evidence="7 12" id="KW-0479">Metal-binding</keyword>
<dbReference type="GO" id="GO:0005886">
    <property type="term" value="C:plasma membrane"/>
    <property type="evidence" value="ECO:0007669"/>
    <property type="project" value="UniProtKB-SubCell"/>
</dbReference>
<evidence type="ECO:0000256" key="10">
    <source>
        <dbReference type="ARBA" id="ARBA00023004"/>
    </source>
</evidence>
<reference evidence="13" key="2">
    <citation type="submission" date="2020-09" db="EMBL/GenBank/DDBJ databases">
        <authorList>
            <person name="Sun Q."/>
            <person name="Ohkuma M."/>
        </authorList>
    </citation>
    <scope>NUCLEOTIDE SEQUENCE</scope>
    <source>
        <strain evidence="13">JCM 14719</strain>
    </source>
</reference>
<dbReference type="GO" id="GO:0046872">
    <property type="term" value="F:metal ion binding"/>
    <property type="evidence" value="ECO:0007669"/>
    <property type="project" value="UniProtKB-UniRule"/>
</dbReference>
<comment type="similarity">
    <text evidence="2 12">Belongs to the cytochrome ubiquinol oxidase subunit 1 family.</text>
</comment>
<comment type="subcellular location">
    <subcellularLocation>
        <location evidence="1">Cell membrane</location>
        <topology evidence="1">Multi-pass membrane protein</topology>
    </subcellularLocation>
</comment>
<keyword evidence="5 12" id="KW-0349">Heme</keyword>
<evidence type="ECO:0000256" key="8">
    <source>
        <dbReference type="ARBA" id="ARBA00022982"/>
    </source>
</evidence>
<evidence type="ECO:0000256" key="6">
    <source>
        <dbReference type="ARBA" id="ARBA00022692"/>
    </source>
</evidence>
<keyword evidence="3 12" id="KW-0813">Transport</keyword>
<keyword evidence="10 12" id="KW-0408">Iron</keyword>
<dbReference type="InterPro" id="IPR002585">
    <property type="entry name" value="Cyt-d_ubiquinol_oxidase_su_1"/>
</dbReference>
<evidence type="ECO:0000256" key="4">
    <source>
        <dbReference type="ARBA" id="ARBA00022475"/>
    </source>
</evidence>
<dbReference type="PANTHER" id="PTHR30365:SF14">
    <property type="entry name" value="CYTOCHROME BD MENAQUINOL OXIDASE SUBUNIT I-RELATED"/>
    <property type="match status" value="1"/>
</dbReference>
<gene>
    <name evidence="13" type="ORF">GCM10007043_13620</name>
</gene>